<evidence type="ECO:0000313" key="5">
    <source>
        <dbReference type="EMBL" id="MFD1674829.1"/>
    </source>
</evidence>
<keyword evidence="6" id="KW-1185">Reference proteome</keyword>
<evidence type="ECO:0000259" key="4">
    <source>
        <dbReference type="PROSITE" id="PS50893"/>
    </source>
</evidence>
<organism evidence="5 6">
    <name type="scientific">Alicyclobacillus fodiniaquatilis</name>
    <dbReference type="NCBI Taxonomy" id="1661150"/>
    <lineage>
        <taxon>Bacteria</taxon>
        <taxon>Bacillati</taxon>
        <taxon>Bacillota</taxon>
        <taxon>Bacilli</taxon>
        <taxon>Bacillales</taxon>
        <taxon>Alicyclobacillaceae</taxon>
        <taxon>Alicyclobacillus</taxon>
    </lineage>
</organism>
<gene>
    <name evidence="5" type="ORF">ACFSB2_08975</name>
</gene>
<evidence type="ECO:0000256" key="3">
    <source>
        <dbReference type="ARBA" id="ARBA00022840"/>
    </source>
</evidence>
<dbReference type="PROSITE" id="PS50893">
    <property type="entry name" value="ABC_TRANSPORTER_2"/>
    <property type="match status" value="1"/>
</dbReference>
<evidence type="ECO:0000313" key="6">
    <source>
        <dbReference type="Proteomes" id="UP001597079"/>
    </source>
</evidence>
<keyword evidence="1" id="KW-0813">Transport</keyword>
<dbReference type="SUPFAM" id="SSF52540">
    <property type="entry name" value="P-loop containing nucleoside triphosphate hydrolases"/>
    <property type="match status" value="1"/>
</dbReference>
<comment type="caution">
    <text evidence="5">The sequence shown here is derived from an EMBL/GenBank/DDBJ whole genome shotgun (WGS) entry which is preliminary data.</text>
</comment>
<dbReference type="InterPro" id="IPR051782">
    <property type="entry name" value="ABC_Transporter_VariousFunc"/>
</dbReference>
<sequence>MEPTIATRNLIIRLDQISKSFSGKLVLNRLDLSIFENEIIAIIGPNGSGKSTLLRIISGLSTVSTGIREICTDTKRIGYVPDRFPKLRFTPLEYLHDMGRIHGIVPDKLAQRINELLSVFHLEESANRRMVGFSKGMLQKVNIMQAILNQPNLLLLDEPLSGLDQDSQQELIFLLQSFKNQGLTMVMICHEPLLIRTVADRVVSINQGNIVSDQSSRINQSVDSVIIKVRLHHSLFPDELNNHPGILKVQIHDGITTVHVDSHHSDSILRKLLQEDASIVSVNHTEYENEVFHFRDSSILYGEDVEQ</sequence>
<dbReference type="EMBL" id="JBHUCX010000021">
    <property type="protein sequence ID" value="MFD1674829.1"/>
    <property type="molecule type" value="Genomic_DNA"/>
</dbReference>
<evidence type="ECO:0000256" key="2">
    <source>
        <dbReference type="ARBA" id="ARBA00022741"/>
    </source>
</evidence>
<dbReference type="PANTHER" id="PTHR42939">
    <property type="entry name" value="ABC TRANSPORTER ATP-BINDING PROTEIN ALBC-RELATED"/>
    <property type="match status" value="1"/>
</dbReference>
<dbReference type="Proteomes" id="UP001597079">
    <property type="component" value="Unassembled WGS sequence"/>
</dbReference>
<name>A0ABW4JGE2_9BACL</name>
<reference evidence="6" key="1">
    <citation type="journal article" date="2019" name="Int. J. Syst. Evol. Microbiol.">
        <title>The Global Catalogue of Microorganisms (GCM) 10K type strain sequencing project: providing services to taxonomists for standard genome sequencing and annotation.</title>
        <authorList>
            <consortium name="The Broad Institute Genomics Platform"/>
            <consortium name="The Broad Institute Genome Sequencing Center for Infectious Disease"/>
            <person name="Wu L."/>
            <person name="Ma J."/>
        </authorList>
    </citation>
    <scope>NUCLEOTIDE SEQUENCE [LARGE SCALE GENOMIC DNA]</scope>
    <source>
        <strain evidence="6">CGMCC 1.12286</strain>
    </source>
</reference>
<dbReference type="Pfam" id="PF00005">
    <property type="entry name" value="ABC_tran"/>
    <property type="match status" value="1"/>
</dbReference>
<dbReference type="InterPro" id="IPR027417">
    <property type="entry name" value="P-loop_NTPase"/>
</dbReference>
<dbReference type="SMART" id="SM00382">
    <property type="entry name" value="AAA"/>
    <property type="match status" value="1"/>
</dbReference>
<proteinExistence type="predicted"/>
<keyword evidence="2" id="KW-0547">Nucleotide-binding</keyword>
<dbReference type="RefSeq" id="WP_377942699.1">
    <property type="nucleotide sequence ID" value="NZ_JBHUCX010000021.1"/>
</dbReference>
<dbReference type="CDD" id="cd03230">
    <property type="entry name" value="ABC_DR_subfamily_A"/>
    <property type="match status" value="1"/>
</dbReference>
<dbReference type="GO" id="GO:0005524">
    <property type="term" value="F:ATP binding"/>
    <property type="evidence" value="ECO:0007669"/>
    <property type="project" value="UniProtKB-KW"/>
</dbReference>
<dbReference type="InterPro" id="IPR003439">
    <property type="entry name" value="ABC_transporter-like_ATP-bd"/>
</dbReference>
<dbReference type="PANTHER" id="PTHR42939:SF1">
    <property type="entry name" value="ABC TRANSPORTER ATP-BINDING PROTEIN ALBC-RELATED"/>
    <property type="match status" value="1"/>
</dbReference>
<protein>
    <submittedName>
        <fullName evidence="5">ABC transporter ATP-binding protein</fullName>
    </submittedName>
</protein>
<dbReference type="Gene3D" id="3.40.50.300">
    <property type="entry name" value="P-loop containing nucleotide triphosphate hydrolases"/>
    <property type="match status" value="1"/>
</dbReference>
<evidence type="ECO:0000256" key="1">
    <source>
        <dbReference type="ARBA" id="ARBA00022448"/>
    </source>
</evidence>
<feature type="domain" description="ABC transporter" evidence="4">
    <location>
        <begin position="12"/>
        <end position="232"/>
    </location>
</feature>
<keyword evidence="3 5" id="KW-0067">ATP-binding</keyword>
<accession>A0ABW4JGE2</accession>
<dbReference type="InterPro" id="IPR003593">
    <property type="entry name" value="AAA+_ATPase"/>
</dbReference>